<dbReference type="Proteomes" id="UP001642409">
    <property type="component" value="Unassembled WGS sequence"/>
</dbReference>
<dbReference type="InterPro" id="IPR042099">
    <property type="entry name" value="ANL_N_sf"/>
</dbReference>
<keyword evidence="3" id="KW-0812">Transmembrane</keyword>
<dbReference type="AlphaFoldDB" id="A0AA86TXB5"/>
<dbReference type="InterPro" id="IPR000873">
    <property type="entry name" value="AMP-dep_synth/lig_dom"/>
</dbReference>
<dbReference type="Gene3D" id="3.40.50.12780">
    <property type="entry name" value="N-terminal domain of ligase-like"/>
    <property type="match status" value="1"/>
</dbReference>
<keyword evidence="5" id="KW-0436">Ligase</keyword>
<evidence type="ECO:0000256" key="3">
    <source>
        <dbReference type="SAM" id="Phobius"/>
    </source>
</evidence>
<evidence type="ECO:0000313" key="7">
    <source>
        <dbReference type="Proteomes" id="UP001642409"/>
    </source>
</evidence>
<evidence type="ECO:0000256" key="1">
    <source>
        <dbReference type="ARBA" id="ARBA00022741"/>
    </source>
</evidence>
<keyword evidence="3" id="KW-1133">Transmembrane helix</keyword>
<protein>
    <submittedName>
        <fullName evidence="5">Long chain fatty acid CoA ligase</fullName>
    </submittedName>
    <submittedName>
        <fullName evidence="6">Long_chain fatty acid CoA ligase</fullName>
    </submittedName>
</protein>
<dbReference type="PANTHER" id="PTHR43272:SF33">
    <property type="entry name" value="AMP-BINDING DOMAIN-CONTAINING PROTEIN-RELATED"/>
    <property type="match status" value="1"/>
</dbReference>
<evidence type="ECO:0000313" key="6">
    <source>
        <dbReference type="EMBL" id="CAL6026562.1"/>
    </source>
</evidence>
<evidence type="ECO:0000313" key="5">
    <source>
        <dbReference type="EMBL" id="CAI9931871.1"/>
    </source>
</evidence>
<keyword evidence="3" id="KW-0472">Membrane</keyword>
<feature type="domain" description="AMP-dependent synthetase/ligase" evidence="4">
    <location>
        <begin position="60"/>
        <end position="527"/>
    </location>
</feature>
<evidence type="ECO:0000259" key="4">
    <source>
        <dbReference type="Pfam" id="PF00501"/>
    </source>
</evidence>
<proteinExistence type="predicted"/>
<dbReference type="PANTHER" id="PTHR43272">
    <property type="entry name" value="LONG-CHAIN-FATTY-ACID--COA LIGASE"/>
    <property type="match status" value="1"/>
</dbReference>
<dbReference type="EMBL" id="CAXDID020000102">
    <property type="protein sequence ID" value="CAL6026562.1"/>
    <property type="molecule type" value="Genomic_DNA"/>
</dbReference>
<keyword evidence="7" id="KW-1185">Reference proteome</keyword>
<dbReference type="GO" id="GO:0004467">
    <property type="term" value="F:long-chain fatty acid-CoA ligase activity"/>
    <property type="evidence" value="ECO:0007669"/>
    <property type="project" value="TreeGrafter"/>
</dbReference>
<dbReference type="EMBL" id="CATOUU010000499">
    <property type="protein sequence ID" value="CAI9931871.1"/>
    <property type="molecule type" value="Genomic_DNA"/>
</dbReference>
<dbReference type="Pfam" id="PF00501">
    <property type="entry name" value="AMP-binding"/>
    <property type="match status" value="1"/>
</dbReference>
<gene>
    <name evidence="5" type="ORF">HINF_LOCUS19516</name>
    <name evidence="6" type="ORF">HINF_LOCUS30904</name>
</gene>
<keyword evidence="2" id="KW-0067">ATP-binding</keyword>
<organism evidence="5">
    <name type="scientific">Hexamita inflata</name>
    <dbReference type="NCBI Taxonomy" id="28002"/>
    <lineage>
        <taxon>Eukaryota</taxon>
        <taxon>Metamonada</taxon>
        <taxon>Diplomonadida</taxon>
        <taxon>Hexamitidae</taxon>
        <taxon>Hexamitinae</taxon>
        <taxon>Hexamita</taxon>
    </lineage>
</organism>
<sequence>MIVGQHNFNQPSNLKIIPSQEPSYESTIPKNFMTAVQNFGSCPFAGFRAGLSTSSKQLSDNYQFIKYNESLVYIHKIVQALLQAGIQQEDRCIIFGKNSPLWIMSDLAISFANGVSAPIYDTLGLDNIIYCINLVQAKYVFVSGDYLPTIVGMMHKIPSVAKIFSFDKIETEVLTQQAHKVFAQLSDVVFDIPSHSETNSVTNSVVSAIPESAQCLDFSQVDTFIAQLDKIVYLTSFHQPTEERIEEARKFLTEQIEKINQKPNDINSTIFTSGTSGLPKAVLVTHKNLIAGGTCVATRFVPYHLNDKGKQTSSYSYLPLAHTFERGMTHCSMFRGFLIYYSSGSIKNMTKDLQLAKPSYMMGVPRVYSKIYQVFTDKLNKQPLILRGVFNSAFKIKQLYFKMNPKAFRTGKMPVVDKVFKQVAQAFGGNLEMIISGSSALPQKVKDFLEITSCARLSVGYGITETCVTGLHNTCGQKFNTPNQLGYMSAYTEGKLIDRSDKCEFTLEKDQIGELTIKGPGVALGYLDSKWGNIKPIVDSDGYYHTGDLVQIHEDKTISFVRRVGLVVKLQQGEFVDLEAIEAAIESLPLVLTAVAHAEADKVAPVCILSVDSIVLSQALDINIVAQFKKGDATAIKTVEQYMFETGNKAVRQKGLKGFNVPKAYHIVLDTDWTSNTDLFTPSQKKKHQNFVNTFRKEINQLWNIVNQREFTERNKNNVIQSKNMSLHLFYVTFILIAIYIVLKFVRITIQNE</sequence>
<dbReference type="GO" id="GO:0005783">
    <property type="term" value="C:endoplasmic reticulum"/>
    <property type="evidence" value="ECO:0007669"/>
    <property type="project" value="TreeGrafter"/>
</dbReference>
<accession>A0AA86TXB5</accession>
<dbReference type="SUPFAM" id="SSF56801">
    <property type="entry name" value="Acetyl-CoA synthetase-like"/>
    <property type="match status" value="1"/>
</dbReference>
<dbReference type="GO" id="GO:0005524">
    <property type="term" value="F:ATP binding"/>
    <property type="evidence" value="ECO:0007669"/>
    <property type="project" value="UniProtKB-KW"/>
</dbReference>
<name>A0AA86TXB5_9EUKA</name>
<reference evidence="6 7" key="2">
    <citation type="submission" date="2024-07" db="EMBL/GenBank/DDBJ databases">
        <authorList>
            <person name="Akdeniz Z."/>
        </authorList>
    </citation>
    <scope>NUCLEOTIDE SEQUENCE [LARGE SCALE GENOMIC DNA]</scope>
</reference>
<reference evidence="5" key="1">
    <citation type="submission" date="2023-06" db="EMBL/GenBank/DDBJ databases">
        <authorList>
            <person name="Kurt Z."/>
        </authorList>
    </citation>
    <scope>NUCLEOTIDE SEQUENCE</scope>
</reference>
<evidence type="ECO:0000256" key="2">
    <source>
        <dbReference type="ARBA" id="ARBA00022840"/>
    </source>
</evidence>
<comment type="caution">
    <text evidence="5">The sequence shown here is derived from an EMBL/GenBank/DDBJ whole genome shotgun (WGS) entry which is preliminary data.</text>
</comment>
<feature type="transmembrane region" description="Helical" evidence="3">
    <location>
        <begin position="725"/>
        <end position="743"/>
    </location>
</feature>
<dbReference type="GO" id="GO:0016020">
    <property type="term" value="C:membrane"/>
    <property type="evidence" value="ECO:0007669"/>
    <property type="project" value="TreeGrafter"/>
</dbReference>
<keyword evidence="1" id="KW-0547">Nucleotide-binding</keyword>